<keyword evidence="2" id="KW-1185">Reference proteome</keyword>
<accession>A0A1Z5RD90</accession>
<dbReference type="InParanoid" id="A0A1Z5RD90"/>
<reference evidence="2" key="2">
    <citation type="journal article" date="2018" name="Plant J.">
        <title>The Sorghum bicolor reference genome: improved assembly, gene annotations, a transcriptome atlas, and signatures of genome organization.</title>
        <authorList>
            <person name="McCormick R.F."/>
            <person name="Truong S.K."/>
            <person name="Sreedasyam A."/>
            <person name="Jenkins J."/>
            <person name="Shu S."/>
            <person name="Sims D."/>
            <person name="Kennedy M."/>
            <person name="Amirebrahimi M."/>
            <person name="Weers B.D."/>
            <person name="McKinley B."/>
            <person name="Mattison A."/>
            <person name="Morishige D.T."/>
            <person name="Grimwood J."/>
            <person name="Schmutz J."/>
            <person name="Mullet J.E."/>
        </authorList>
    </citation>
    <scope>NUCLEOTIDE SEQUENCE [LARGE SCALE GENOMIC DNA]</scope>
    <source>
        <strain evidence="2">cv. BTx623</strain>
    </source>
</reference>
<evidence type="ECO:0000313" key="2">
    <source>
        <dbReference type="Proteomes" id="UP000000768"/>
    </source>
</evidence>
<sequence>MENRARLYACAWRATVPPTLSLLIRKLIDDIWRCYHLDFQCRASDACPCMGC</sequence>
<gene>
    <name evidence="1" type="ORF">SORBI_3006G054233</name>
</gene>
<proteinExistence type="predicted"/>
<dbReference type="AlphaFoldDB" id="A0A1Z5RD90"/>
<protein>
    <submittedName>
        <fullName evidence="1">Uncharacterized protein</fullName>
    </submittedName>
</protein>
<evidence type="ECO:0000313" key="1">
    <source>
        <dbReference type="EMBL" id="OQU81415.1"/>
    </source>
</evidence>
<dbReference type="Gramene" id="OQU81415">
    <property type="protein sequence ID" value="OQU81415"/>
    <property type="gene ID" value="SORBI_3006G054233"/>
</dbReference>
<organism evidence="1 2">
    <name type="scientific">Sorghum bicolor</name>
    <name type="common">Sorghum</name>
    <name type="synonym">Sorghum vulgare</name>
    <dbReference type="NCBI Taxonomy" id="4558"/>
    <lineage>
        <taxon>Eukaryota</taxon>
        <taxon>Viridiplantae</taxon>
        <taxon>Streptophyta</taxon>
        <taxon>Embryophyta</taxon>
        <taxon>Tracheophyta</taxon>
        <taxon>Spermatophyta</taxon>
        <taxon>Magnoliopsida</taxon>
        <taxon>Liliopsida</taxon>
        <taxon>Poales</taxon>
        <taxon>Poaceae</taxon>
        <taxon>PACMAD clade</taxon>
        <taxon>Panicoideae</taxon>
        <taxon>Andropogonodae</taxon>
        <taxon>Andropogoneae</taxon>
        <taxon>Sorghinae</taxon>
        <taxon>Sorghum</taxon>
    </lineage>
</organism>
<dbReference type="Proteomes" id="UP000000768">
    <property type="component" value="Chromosome 6"/>
</dbReference>
<reference evidence="1 2" key="1">
    <citation type="journal article" date="2009" name="Nature">
        <title>The Sorghum bicolor genome and the diversification of grasses.</title>
        <authorList>
            <person name="Paterson A.H."/>
            <person name="Bowers J.E."/>
            <person name="Bruggmann R."/>
            <person name="Dubchak I."/>
            <person name="Grimwood J."/>
            <person name="Gundlach H."/>
            <person name="Haberer G."/>
            <person name="Hellsten U."/>
            <person name="Mitros T."/>
            <person name="Poliakov A."/>
            <person name="Schmutz J."/>
            <person name="Spannagl M."/>
            <person name="Tang H."/>
            <person name="Wang X."/>
            <person name="Wicker T."/>
            <person name="Bharti A.K."/>
            <person name="Chapman J."/>
            <person name="Feltus F.A."/>
            <person name="Gowik U."/>
            <person name="Grigoriev I.V."/>
            <person name="Lyons E."/>
            <person name="Maher C.A."/>
            <person name="Martis M."/>
            <person name="Narechania A."/>
            <person name="Otillar R.P."/>
            <person name="Penning B.W."/>
            <person name="Salamov A.A."/>
            <person name="Wang Y."/>
            <person name="Zhang L."/>
            <person name="Carpita N.C."/>
            <person name="Freeling M."/>
            <person name="Gingle A.R."/>
            <person name="Hash C.T."/>
            <person name="Keller B."/>
            <person name="Klein P."/>
            <person name="Kresovich S."/>
            <person name="McCann M.C."/>
            <person name="Ming R."/>
            <person name="Peterson D.G."/>
            <person name="Mehboob-ur-Rahman"/>
            <person name="Ware D."/>
            <person name="Westhoff P."/>
            <person name="Mayer K.F."/>
            <person name="Messing J."/>
            <person name="Rokhsar D.S."/>
        </authorList>
    </citation>
    <scope>NUCLEOTIDE SEQUENCE [LARGE SCALE GENOMIC DNA]</scope>
    <source>
        <strain evidence="2">cv. BTx623</strain>
    </source>
</reference>
<name>A0A1Z5RD90_SORBI</name>
<dbReference type="EMBL" id="CM000765">
    <property type="protein sequence ID" value="OQU81415.1"/>
    <property type="molecule type" value="Genomic_DNA"/>
</dbReference>